<protein>
    <submittedName>
        <fullName evidence="5">DUF479 domain-containing protein</fullName>
    </submittedName>
</protein>
<dbReference type="OrthoDB" id="8442777at2"/>
<dbReference type="PANTHER" id="PTHR38764">
    <property type="entry name" value="ACYL CARRIER PROTEIN PHOSPHODIESTERASE"/>
    <property type="match status" value="1"/>
</dbReference>
<gene>
    <name evidence="5" type="ORF">FE810_04590</name>
</gene>
<keyword evidence="3" id="KW-0443">Lipid metabolism</keyword>
<keyword evidence="2" id="KW-0378">Hydrolase</keyword>
<keyword evidence="6" id="KW-1185">Reference proteome</keyword>
<sequence>MNYLAHLYLAKTNRDSLTGNLMGDFCQGLDIKQLPLAVQLGIHNHRSIDRFTDSHPKVRALKSCLPPQLQRFSGIISDVVFDHFLALQWQQFSDKNFLEFRQHSYQKLAQGYPLMPEKMQIMVERMISQDWLSGYQDFANVDRALQGIGRRMRFANPLDAAIAPVQARYELYRASFECFFPQLIAHVQRQNIEGEDEGDES</sequence>
<dbReference type="InterPro" id="IPR007431">
    <property type="entry name" value="ACP_PD"/>
</dbReference>
<dbReference type="Proteomes" id="UP000307790">
    <property type="component" value="Unassembled WGS sequence"/>
</dbReference>
<dbReference type="Pfam" id="PF04336">
    <property type="entry name" value="ACP_PD"/>
    <property type="match status" value="1"/>
</dbReference>
<evidence type="ECO:0000313" key="5">
    <source>
        <dbReference type="EMBL" id="TLU66790.1"/>
    </source>
</evidence>
<dbReference type="RefSeq" id="WP_138318855.1">
    <property type="nucleotide sequence ID" value="NZ_VCBC01000004.1"/>
</dbReference>
<dbReference type="AlphaFoldDB" id="A0A5R9IMM8"/>
<reference evidence="5 6" key="1">
    <citation type="submission" date="2019-05" db="EMBL/GenBank/DDBJ databases">
        <title>Genome sequences of Thalassotalea litorea 1K03283.</title>
        <authorList>
            <person name="Zhang D."/>
        </authorList>
    </citation>
    <scope>NUCLEOTIDE SEQUENCE [LARGE SCALE GENOMIC DNA]</scope>
    <source>
        <strain evidence="5 6">MCCC 1K03283</strain>
    </source>
</reference>
<dbReference type="PANTHER" id="PTHR38764:SF1">
    <property type="entry name" value="ACYL CARRIER PROTEIN PHOSPHODIESTERASE"/>
    <property type="match status" value="1"/>
</dbReference>
<dbReference type="PIRSF" id="PIRSF011489">
    <property type="entry name" value="DUF479"/>
    <property type="match status" value="1"/>
</dbReference>
<comment type="caution">
    <text evidence="5">The sequence shown here is derived from an EMBL/GenBank/DDBJ whole genome shotgun (WGS) entry which is preliminary data.</text>
</comment>
<dbReference type="EMBL" id="VCBC01000004">
    <property type="protein sequence ID" value="TLU66790.1"/>
    <property type="molecule type" value="Genomic_DNA"/>
</dbReference>
<name>A0A5R9IMM8_9GAMM</name>
<dbReference type="GO" id="GO:0006633">
    <property type="term" value="P:fatty acid biosynthetic process"/>
    <property type="evidence" value="ECO:0007669"/>
    <property type="project" value="UniProtKB-KW"/>
</dbReference>
<keyword evidence="1" id="KW-0444">Lipid biosynthesis</keyword>
<keyword evidence="4" id="KW-0276">Fatty acid metabolism</keyword>
<organism evidence="5 6">
    <name type="scientific">Thalassotalea litorea</name>
    <dbReference type="NCBI Taxonomy" id="2020715"/>
    <lineage>
        <taxon>Bacteria</taxon>
        <taxon>Pseudomonadati</taxon>
        <taxon>Pseudomonadota</taxon>
        <taxon>Gammaproteobacteria</taxon>
        <taxon>Alteromonadales</taxon>
        <taxon>Colwelliaceae</taxon>
        <taxon>Thalassotalea</taxon>
    </lineage>
</organism>
<evidence type="ECO:0000256" key="1">
    <source>
        <dbReference type="ARBA" id="ARBA00022516"/>
    </source>
</evidence>
<accession>A0A5R9IMM8</accession>
<evidence type="ECO:0000256" key="3">
    <source>
        <dbReference type="ARBA" id="ARBA00023098"/>
    </source>
</evidence>
<dbReference type="GO" id="GO:0008770">
    <property type="term" value="F:[acyl-carrier-protein] phosphodiesterase activity"/>
    <property type="evidence" value="ECO:0007669"/>
    <property type="project" value="InterPro"/>
</dbReference>
<keyword evidence="4" id="KW-0275">Fatty acid biosynthesis</keyword>
<evidence type="ECO:0000256" key="4">
    <source>
        <dbReference type="ARBA" id="ARBA00023160"/>
    </source>
</evidence>
<proteinExistence type="predicted"/>
<evidence type="ECO:0000256" key="2">
    <source>
        <dbReference type="ARBA" id="ARBA00022801"/>
    </source>
</evidence>
<evidence type="ECO:0000313" key="6">
    <source>
        <dbReference type="Proteomes" id="UP000307790"/>
    </source>
</evidence>